<evidence type="ECO:0000256" key="4">
    <source>
        <dbReference type="ARBA" id="ARBA00022989"/>
    </source>
</evidence>
<evidence type="ECO:0000256" key="5">
    <source>
        <dbReference type="ARBA" id="ARBA00023136"/>
    </source>
</evidence>
<dbReference type="EMBL" id="LT934111">
    <property type="protein sequence ID" value="VAH10981.1"/>
    <property type="molecule type" value="Genomic_DNA"/>
</dbReference>
<reference evidence="8 9" key="1">
    <citation type="submission" date="2017-09" db="EMBL/GenBank/DDBJ databases">
        <authorList>
            <consortium name="International Durum Wheat Genome Sequencing Consortium (IDWGSC)"/>
            <person name="Milanesi L."/>
        </authorList>
    </citation>
    <scope>NUCLEOTIDE SEQUENCE [LARGE SCALE GENOMIC DNA]</scope>
    <source>
        <strain evidence="9">cv. Svevo</strain>
    </source>
</reference>
<evidence type="ECO:0000256" key="2">
    <source>
        <dbReference type="ARBA" id="ARBA00022448"/>
    </source>
</evidence>
<dbReference type="Proteomes" id="UP000324705">
    <property type="component" value="Chromosome 1A"/>
</dbReference>
<dbReference type="PANTHER" id="PTHR23505">
    <property type="entry name" value="SPINSTER"/>
    <property type="match status" value="1"/>
</dbReference>
<feature type="compositionally biased region" description="Polar residues" evidence="6">
    <location>
        <begin position="231"/>
        <end position="246"/>
    </location>
</feature>
<evidence type="ECO:0000256" key="3">
    <source>
        <dbReference type="ARBA" id="ARBA00022692"/>
    </source>
</evidence>
<name>A0A9R0QG65_TRITD</name>
<keyword evidence="5 7" id="KW-0472">Membrane</keyword>
<feature type="transmembrane region" description="Helical" evidence="7">
    <location>
        <begin position="180"/>
        <end position="198"/>
    </location>
</feature>
<keyword evidence="4 7" id="KW-1133">Transmembrane helix</keyword>
<protein>
    <submittedName>
        <fullName evidence="8">Uncharacterized protein</fullName>
    </submittedName>
</protein>
<dbReference type="PANTHER" id="PTHR23505:SF65">
    <property type="entry name" value="OS08G0410500 PROTEIN"/>
    <property type="match status" value="1"/>
</dbReference>
<dbReference type="SUPFAM" id="SSF103473">
    <property type="entry name" value="MFS general substrate transporter"/>
    <property type="match status" value="1"/>
</dbReference>
<proteinExistence type="predicted"/>
<evidence type="ECO:0000313" key="8">
    <source>
        <dbReference type="EMBL" id="VAH10981.1"/>
    </source>
</evidence>
<feature type="region of interest" description="Disordered" evidence="6">
    <location>
        <begin position="210"/>
        <end position="246"/>
    </location>
</feature>
<dbReference type="InterPro" id="IPR036259">
    <property type="entry name" value="MFS_trans_sf"/>
</dbReference>
<dbReference type="Gene3D" id="1.20.1250.20">
    <property type="entry name" value="MFS general substrate transporter like domains"/>
    <property type="match status" value="1"/>
</dbReference>
<evidence type="ECO:0000256" key="6">
    <source>
        <dbReference type="SAM" id="MobiDB-lite"/>
    </source>
</evidence>
<sequence length="246" mass="26902">MERGIDGLILEESRGNNTLVLYGHKAEGPGERRKAYYGIMDGRRWTCPRFVFQALSFPLAAYASARHDRARVVAVGAFLGAAATFLVAISRTYLQVLFQFHFCPPNGGSPIFAEIVPAKARTTVYALDKCFESVFASFAPPVVGILAERVFGYKPVSSESSVDMDRENAAALAKAMYVELAVPMAICSLTYALLYCTYPRDRDTVNLMASEEDDGGESSAFRAHQDEESSPVGSLTQRLIPTTTTD</sequence>
<keyword evidence="9" id="KW-1185">Reference proteome</keyword>
<dbReference type="Gramene" id="TRITD1Av1G217660.4">
    <property type="protein sequence ID" value="TRITD1Av1G217660.4"/>
    <property type="gene ID" value="TRITD1Av1G217660"/>
</dbReference>
<keyword evidence="3 7" id="KW-0812">Transmembrane</keyword>
<evidence type="ECO:0000256" key="7">
    <source>
        <dbReference type="SAM" id="Phobius"/>
    </source>
</evidence>
<comment type="subcellular location">
    <subcellularLocation>
        <location evidence="1">Membrane</location>
        <topology evidence="1">Multi-pass membrane protein</topology>
    </subcellularLocation>
</comment>
<keyword evidence="2" id="KW-0813">Transport</keyword>
<dbReference type="AlphaFoldDB" id="A0A9R0QG65"/>
<dbReference type="InterPro" id="IPR044770">
    <property type="entry name" value="MFS_spinster-like"/>
</dbReference>
<accession>A0A9R0QG65</accession>
<organism evidence="8 9">
    <name type="scientific">Triticum turgidum subsp. durum</name>
    <name type="common">Durum wheat</name>
    <name type="synonym">Triticum durum</name>
    <dbReference type="NCBI Taxonomy" id="4567"/>
    <lineage>
        <taxon>Eukaryota</taxon>
        <taxon>Viridiplantae</taxon>
        <taxon>Streptophyta</taxon>
        <taxon>Embryophyta</taxon>
        <taxon>Tracheophyta</taxon>
        <taxon>Spermatophyta</taxon>
        <taxon>Magnoliopsida</taxon>
        <taxon>Liliopsida</taxon>
        <taxon>Poales</taxon>
        <taxon>Poaceae</taxon>
        <taxon>BOP clade</taxon>
        <taxon>Pooideae</taxon>
        <taxon>Triticodae</taxon>
        <taxon>Triticeae</taxon>
        <taxon>Triticinae</taxon>
        <taxon>Triticum</taxon>
    </lineage>
</organism>
<evidence type="ECO:0000256" key="1">
    <source>
        <dbReference type="ARBA" id="ARBA00004141"/>
    </source>
</evidence>
<dbReference type="GO" id="GO:0016020">
    <property type="term" value="C:membrane"/>
    <property type="evidence" value="ECO:0007669"/>
    <property type="project" value="UniProtKB-SubCell"/>
</dbReference>
<gene>
    <name evidence="8" type="ORF">TRITD_1Av1G217660</name>
</gene>
<feature type="transmembrane region" description="Helical" evidence="7">
    <location>
        <begin position="72"/>
        <end position="94"/>
    </location>
</feature>
<evidence type="ECO:0000313" key="9">
    <source>
        <dbReference type="Proteomes" id="UP000324705"/>
    </source>
</evidence>